<sequence>MTMITVQRMPQTIRFEGKTYGPSEKPIAVPEELARALGLPLVEGSTFSEVDPEALQEELSASRRLSGQYQERLTRLLDLLQPEQQGDELPDAVLDRLLRERQDARDAAQGAQQVQRDLQGRLDAKGREAQHAVEQWTATTEELTQTRAALARAQEEGSAAQAQVATLTSELASLRSQPLVPTDALDRLKRVDGIGDKLAQKALESLQAKE</sequence>
<dbReference type="AlphaFoldDB" id="A0A8H9GSY4"/>
<protein>
    <submittedName>
        <fullName evidence="1">Uncharacterized protein</fullName>
    </submittedName>
</protein>
<gene>
    <name evidence="1" type="ORF">GCM10008956_39000</name>
</gene>
<evidence type="ECO:0000313" key="1">
    <source>
        <dbReference type="EMBL" id="GGM59544.1"/>
    </source>
</evidence>
<comment type="caution">
    <text evidence="1">The sequence shown here is derived from an EMBL/GenBank/DDBJ whole genome shotgun (WGS) entry which is preliminary data.</text>
</comment>
<dbReference type="RefSeq" id="WP_189062866.1">
    <property type="nucleotide sequence ID" value="NZ_BMQG01000030.1"/>
</dbReference>
<proteinExistence type="predicted"/>
<reference evidence="2" key="1">
    <citation type="journal article" date="2019" name="Int. J. Syst. Evol. Microbiol.">
        <title>The Global Catalogue of Microorganisms (GCM) 10K type strain sequencing project: providing services to taxonomists for standard genome sequencing and annotation.</title>
        <authorList>
            <consortium name="The Broad Institute Genomics Platform"/>
            <consortium name="The Broad Institute Genome Sequencing Center for Infectious Disease"/>
            <person name="Wu L."/>
            <person name="Ma J."/>
        </authorList>
    </citation>
    <scope>NUCLEOTIDE SEQUENCE [LARGE SCALE GENOMIC DNA]</scope>
    <source>
        <strain evidence="2">JCM 31047</strain>
    </source>
</reference>
<organism evidence="1 2">
    <name type="scientific">Deinococcus arenae</name>
    <dbReference type="NCBI Taxonomy" id="1452751"/>
    <lineage>
        <taxon>Bacteria</taxon>
        <taxon>Thermotogati</taxon>
        <taxon>Deinococcota</taxon>
        <taxon>Deinococci</taxon>
        <taxon>Deinococcales</taxon>
        <taxon>Deinococcaceae</taxon>
        <taxon>Deinococcus</taxon>
    </lineage>
</organism>
<accession>A0A8H9GSY4</accession>
<dbReference type="Proteomes" id="UP000600547">
    <property type="component" value="Unassembled WGS sequence"/>
</dbReference>
<keyword evidence="2" id="KW-1185">Reference proteome</keyword>
<name>A0A8H9GSY4_9DEIO</name>
<dbReference type="EMBL" id="BMQG01000030">
    <property type="protein sequence ID" value="GGM59544.1"/>
    <property type="molecule type" value="Genomic_DNA"/>
</dbReference>
<evidence type="ECO:0000313" key="2">
    <source>
        <dbReference type="Proteomes" id="UP000600547"/>
    </source>
</evidence>